<proteinExistence type="predicted"/>
<feature type="coiled-coil region" evidence="1">
    <location>
        <begin position="308"/>
        <end position="342"/>
    </location>
</feature>
<dbReference type="eggNOG" id="ENOG5033R4A">
    <property type="taxonomic scope" value="Bacteria"/>
</dbReference>
<keyword evidence="3" id="KW-1185">Reference proteome</keyword>
<comment type="caution">
    <text evidence="2">The sequence shown here is derived from an EMBL/GenBank/DDBJ whole genome shotgun (WGS) entry which is preliminary data.</text>
</comment>
<reference evidence="2 3" key="1">
    <citation type="submission" date="2014-02" db="EMBL/GenBank/DDBJ databases">
        <title>The genome announcement of Streptomyces toyocaensis NRRL15009.</title>
        <authorList>
            <person name="Hong H.-J."/>
            <person name="Kwun M.J."/>
        </authorList>
    </citation>
    <scope>NUCLEOTIDE SEQUENCE [LARGE SCALE GENOMIC DNA]</scope>
    <source>
        <strain evidence="2 3">NRRL 15009</strain>
    </source>
</reference>
<dbReference type="EMBL" id="JFCB01000004">
    <property type="protein sequence ID" value="KES07820.1"/>
    <property type="molecule type" value="Genomic_DNA"/>
</dbReference>
<protein>
    <submittedName>
        <fullName evidence="2">Uncharacterized protein</fullName>
    </submittedName>
</protein>
<dbReference type="OrthoDB" id="3906893at2"/>
<gene>
    <name evidence="2" type="ORF">BU52_07810</name>
</gene>
<evidence type="ECO:0000256" key="1">
    <source>
        <dbReference type="SAM" id="Coils"/>
    </source>
</evidence>
<keyword evidence="1" id="KW-0175">Coiled coil</keyword>
<accession>A0A081XW97</accession>
<dbReference type="Proteomes" id="UP000028341">
    <property type="component" value="Unassembled WGS sequence"/>
</dbReference>
<evidence type="ECO:0000313" key="2">
    <source>
        <dbReference type="EMBL" id="KES07820.1"/>
    </source>
</evidence>
<dbReference type="RefSeq" id="WP_037930210.1">
    <property type="nucleotide sequence ID" value="NZ_JBFADL010000002.1"/>
</dbReference>
<organism evidence="2 3">
    <name type="scientific">Streptomyces toyocaensis</name>
    <dbReference type="NCBI Taxonomy" id="55952"/>
    <lineage>
        <taxon>Bacteria</taxon>
        <taxon>Bacillati</taxon>
        <taxon>Actinomycetota</taxon>
        <taxon>Actinomycetes</taxon>
        <taxon>Kitasatosporales</taxon>
        <taxon>Streptomycetaceae</taxon>
        <taxon>Streptomyces</taxon>
    </lineage>
</organism>
<name>A0A081XW97_STRTO</name>
<sequence length="530" mass="59485">MQALYAVSFDVQSAQDGPDHVYERLRRHLADWLGNHGRVPAPSETDFDQDGRAVLPGKIPGHGDRKVSWMVAGDGRTRALRVTIRQPLFNGPAQFVTRVTLSRSEESGGGLRVVMGREIPDGWIAPVRDPRLRRPNLLREVLKDRELEVRVLNQVATGRYERIRDEGSAAVLLDSLALSTRLPILLVQPRDQAAWNMAVDASGQLAGLAQVVTLNYLTVQAVRRVYEQVAVPSGGARLVWPDLGLEHPAYSREEVCRPSFVETQLMPSLGHLSVIARGSDSAWERARQASHRAGARRAAEQLSRAQAAGDKAGELRALNDRVRQLEKEAKSWEDMAQSCIEERDKAKSEAADAEVLRQDRDYWKKQYLDLSKGGTGQTATLDVWSQIPVLESTDALPTFQALTEASEQRIVFTARAARAWKDSRYPHRQEMTDRLVALAQAAIDLYSQPGKMPRLAQWFYDNHGLKYAPSDEKLSKDKDKRYFTFDQKPRDGLSHIKIRDAVSPNEVGRIYFALDPEGKRFIVNHVGLHL</sequence>
<dbReference type="AlphaFoldDB" id="A0A081XW97"/>
<dbReference type="STRING" id="55952.BU52_07810"/>
<evidence type="ECO:0000313" key="3">
    <source>
        <dbReference type="Proteomes" id="UP000028341"/>
    </source>
</evidence>